<dbReference type="HOGENOM" id="CLU_144725_3_0_6"/>
<gene>
    <name evidence="5" type="ORF">MBSD_1067</name>
</gene>
<sequence length="106" mass="11633">MKKRMTEARLMARDSKRNIGEEVLQAIKDIKAGRTGRIFRVEVSKATEARLKLGLSQADFAAMLGVSVRTLQDWEQGRREPSGAAKALLKVAVAAPRTVKKVLDAA</sequence>
<evidence type="ECO:0000256" key="2">
    <source>
        <dbReference type="ARBA" id="ARBA00023125"/>
    </source>
</evidence>
<dbReference type="EMBL" id="DF952378">
    <property type="protein sequence ID" value="GAN44532.1"/>
    <property type="molecule type" value="Genomic_DNA"/>
</dbReference>
<dbReference type="InterPro" id="IPR010982">
    <property type="entry name" value="Lambda_DNA-bd_dom_sf"/>
</dbReference>
<evidence type="ECO:0000256" key="1">
    <source>
        <dbReference type="ARBA" id="ARBA00023015"/>
    </source>
</evidence>
<dbReference type="PROSITE" id="PS50943">
    <property type="entry name" value="HTH_CROC1"/>
    <property type="match status" value="1"/>
</dbReference>
<dbReference type="SUPFAM" id="SSF47413">
    <property type="entry name" value="lambda repressor-like DNA-binding domains"/>
    <property type="match status" value="1"/>
</dbReference>
<organism evidence="5">
    <name type="scientific">Mizugakiibacter sediminis</name>
    <dbReference type="NCBI Taxonomy" id="1475481"/>
    <lineage>
        <taxon>Bacteria</taxon>
        <taxon>Pseudomonadati</taxon>
        <taxon>Pseudomonadota</taxon>
        <taxon>Gammaproteobacteria</taxon>
        <taxon>Lysobacterales</taxon>
        <taxon>Rhodanobacteraceae</taxon>
        <taxon>Mizugakiibacter</taxon>
    </lineage>
</organism>
<evidence type="ECO:0000256" key="3">
    <source>
        <dbReference type="ARBA" id="ARBA00023163"/>
    </source>
</evidence>
<dbReference type="AlphaFoldDB" id="A0A0S6Z0R7"/>
<accession>A0A0S6Z0R7</accession>
<dbReference type="InterPro" id="IPR001387">
    <property type="entry name" value="Cro/C1-type_HTH"/>
</dbReference>
<dbReference type="PANTHER" id="PTHR36511">
    <property type="entry name" value="MERR FAMILY BACTERIAL REGULATORY PROTEIN"/>
    <property type="match status" value="1"/>
</dbReference>
<reference evidence="5" key="1">
    <citation type="submission" date="2015-03" db="EMBL/GenBank/DDBJ databases">
        <title>Draft genome sequence of Mizugakiibacter sediminis skMP5.</title>
        <authorList>
            <person name="Watanabe T."/>
            <person name="Kojima H."/>
            <person name="Fukui M."/>
        </authorList>
    </citation>
    <scope>NUCLEOTIDE SEQUENCE</scope>
    <source>
        <strain evidence="5">SkMP5</strain>
    </source>
</reference>
<dbReference type="PANTHER" id="PTHR36511:SF4">
    <property type="entry name" value="ANTITOXIN MQSA"/>
    <property type="match status" value="1"/>
</dbReference>
<keyword evidence="3" id="KW-0804">Transcription</keyword>
<keyword evidence="2 5" id="KW-0238">DNA-binding</keyword>
<dbReference type="Pfam" id="PF01381">
    <property type="entry name" value="HTH_3"/>
    <property type="match status" value="1"/>
</dbReference>
<feature type="domain" description="HTH cro/C1-type" evidence="4">
    <location>
        <begin position="48"/>
        <end position="82"/>
    </location>
</feature>
<keyword evidence="1" id="KW-0805">Transcription regulation</keyword>
<protein>
    <submittedName>
        <fullName evidence="5">Xre family DNA-binding protein</fullName>
    </submittedName>
</protein>
<name>A0A0S6Z0R7_9GAMM</name>
<dbReference type="RefSeq" id="WP_237071758.1">
    <property type="nucleotide sequence ID" value="NZ_DF970179.1"/>
</dbReference>
<dbReference type="GO" id="GO:0003677">
    <property type="term" value="F:DNA binding"/>
    <property type="evidence" value="ECO:0007669"/>
    <property type="project" value="UniProtKB-KW"/>
</dbReference>
<dbReference type="Gene3D" id="1.10.260.40">
    <property type="entry name" value="lambda repressor-like DNA-binding domains"/>
    <property type="match status" value="1"/>
</dbReference>
<proteinExistence type="predicted"/>
<dbReference type="InterPro" id="IPR052359">
    <property type="entry name" value="HTH-type_reg/antitoxin"/>
</dbReference>
<dbReference type="CDD" id="cd00093">
    <property type="entry name" value="HTH_XRE"/>
    <property type="match status" value="1"/>
</dbReference>
<evidence type="ECO:0000259" key="4">
    <source>
        <dbReference type="PROSITE" id="PS50943"/>
    </source>
</evidence>
<evidence type="ECO:0000313" key="5">
    <source>
        <dbReference type="EMBL" id="GAN44532.1"/>
    </source>
</evidence>
<dbReference type="SMART" id="SM00530">
    <property type="entry name" value="HTH_XRE"/>
    <property type="match status" value="1"/>
</dbReference>